<dbReference type="SUPFAM" id="SSF46458">
    <property type="entry name" value="Globin-like"/>
    <property type="match status" value="1"/>
</dbReference>
<dbReference type="Gene3D" id="1.10.490.10">
    <property type="entry name" value="Globins"/>
    <property type="match status" value="1"/>
</dbReference>
<dbReference type="InterPro" id="IPR012292">
    <property type="entry name" value="Globin/Proto"/>
</dbReference>
<organism evidence="1 2">
    <name type="scientific">Methylomonas rapida</name>
    <dbReference type="NCBI Taxonomy" id="2963939"/>
    <lineage>
        <taxon>Bacteria</taxon>
        <taxon>Pseudomonadati</taxon>
        <taxon>Pseudomonadota</taxon>
        <taxon>Gammaproteobacteria</taxon>
        <taxon>Methylococcales</taxon>
        <taxon>Methylococcaceae</taxon>
        <taxon>Methylomonas</taxon>
    </lineage>
</organism>
<sequence>MNAVHALPLQPEFAPLANEDVLDRIVDAFHDKMLGDYRVNRFFNNKPAAEQSAPLKALVKAATFKPADQDIDWTTLLDAYFMAAFARNNAKPSLVTGNDFMFLLDVIGGEQPAKPMPLCEAHGHLLKLAPNDSHYDVAMEHLTAALQEVDASANLANRLLEMGKNARDGLLGRRAA</sequence>
<reference evidence="1" key="1">
    <citation type="submission" date="2022-11" db="EMBL/GenBank/DDBJ databases">
        <title>Methylomonas rapida sp. nov., Carotenoid-Producing Obligate Methanotrophs with High Growth Characteristics and Biotechnological Potential.</title>
        <authorList>
            <person name="Tikhonova E.N."/>
            <person name="Suleimanov R.Z."/>
            <person name="Miroshnikov K."/>
            <person name="Oshkin I.Y."/>
            <person name="Belova S.E."/>
            <person name="Danilova O.V."/>
            <person name="Ashikhmin A."/>
            <person name="Konopkin A."/>
            <person name="But S.Y."/>
            <person name="Khmelenina V.N."/>
            <person name="Kuznetsov N."/>
            <person name="Pimenov N.V."/>
            <person name="Dedysh S.N."/>
        </authorList>
    </citation>
    <scope>NUCLEOTIDE SEQUENCE</scope>
    <source>
        <strain evidence="1">MP1</strain>
    </source>
</reference>
<keyword evidence="2" id="KW-1185">Reference proteome</keyword>
<evidence type="ECO:0000313" key="1">
    <source>
        <dbReference type="EMBL" id="WAR45321.1"/>
    </source>
</evidence>
<protein>
    <submittedName>
        <fullName evidence="1">Uncharacterized protein</fullName>
    </submittedName>
</protein>
<name>A0ABY7GLF7_9GAMM</name>
<gene>
    <name evidence="1" type="ORF">NM686_002070</name>
</gene>
<evidence type="ECO:0000313" key="2">
    <source>
        <dbReference type="Proteomes" id="UP001162780"/>
    </source>
</evidence>
<dbReference type="Proteomes" id="UP001162780">
    <property type="component" value="Chromosome"/>
</dbReference>
<dbReference type="InterPro" id="IPR009050">
    <property type="entry name" value="Globin-like_sf"/>
</dbReference>
<dbReference type="RefSeq" id="WP_255190295.1">
    <property type="nucleotide sequence ID" value="NZ_CP113517.1"/>
</dbReference>
<accession>A0ABY7GLF7</accession>
<dbReference type="EMBL" id="CP113517">
    <property type="protein sequence ID" value="WAR45321.1"/>
    <property type="molecule type" value="Genomic_DNA"/>
</dbReference>
<proteinExistence type="predicted"/>